<organism evidence="1 2">
    <name type="scientific">Pelagibius litoralis</name>
    <dbReference type="NCBI Taxonomy" id="374515"/>
    <lineage>
        <taxon>Bacteria</taxon>
        <taxon>Pseudomonadati</taxon>
        <taxon>Pseudomonadota</taxon>
        <taxon>Alphaproteobacteria</taxon>
        <taxon>Rhodospirillales</taxon>
        <taxon>Rhodovibrionaceae</taxon>
        <taxon>Pelagibius</taxon>
    </lineage>
</organism>
<dbReference type="EMBL" id="JAAQPH010000022">
    <property type="protein sequence ID" value="NIA71465.1"/>
    <property type="molecule type" value="Genomic_DNA"/>
</dbReference>
<sequence length="172" mass="19587">MNISRSTKMAQEFLAKRQPFQRKVQTYRKQFSAVPETIFPQLCPTREVDWIDGWVAELIYTTNGYAEPDCIFTTPESNVLGSGLWVFTRFEPNRIVELVVIHANNIVEHVRIELIDNGDGTCEGIWTLKFTAIGEDGNAVIEAMPDKDPDFDIVLDGLEHFLKTGERPEVAR</sequence>
<gene>
    <name evidence="1" type="ORF">HBA54_23000</name>
</gene>
<reference evidence="1" key="1">
    <citation type="submission" date="2020-03" db="EMBL/GenBank/DDBJ databases">
        <title>Genome of Pelagibius litoralis DSM 21314T.</title>
        <authorList>
            <person name="Wang G."/>
        </authorList>
    </citation>
    <scope>NUCLEOTIDE SEQUENCE</scope>
    <source>
        <strain evidence="1">DSM 21314</strain>
    </source>
</reference>
<proteinExistence type="predicted"/>
<keyword evidence="2" id="KW-1185">Reference proteome</keyword>
<evidence type="ECO:0000313" key="1">
    <source>
        <dbReference type="EMBL" id="NIA71465.1"/>
    </source>
</evidence>
<dbReference type="AlphaFoldDB" id="A0A967F1Q2"/>
<name>A0A967F1Q2_9PROT</name>
<accession>A0A967F1Q2</accession>
<comment type="caution">
    <text evidence="1">The sequence shown here is derived from an EMBL/GenBank/DDBJ whole genome shotgun (WGS) entry which is preliminary data.</text>
</comment>
<dbReference type="RefSeq" id="WP_167229120.1">
    <property type="nucleotide sequence ID" value="NZ_JAAQPH010000022.1"/>
</dbReference>
<protein>
    <submittedName>
        <fullName evidence="1">Uncharacterized protein</fullName>
    </submittedName>
</protein>
<evidence type="ECO:0000313" key="2">
    <source>
        <dbReference type="Proteomes" id="UP000761264"/>
    </source>
</evidence>
<dbReference type="Proteomes" id="UP000761264">
    <property type="component" value="Unassembled WGS sequence"/>
</dbReference>